<organism evidence="2 3">
    <name type="scientific">Legionella londiniensis</name>
    <dbReference type="NCBI Taxonomy" id="45068"/>
    <lineage>
        <taxon>Bacteria</taxon>
        <taxon>Pseudomonadati</taxon>
        <taxon>Pseudomonadota</taxon>
        <taxon>Gammaproteobacteria</taxon>
        <taxon>Legionellales</taxon>
        <taxon>Legionellaceae</taxon>
        <taxon>Legionella</taxon>
    </lineage>
</organism>
<reference evidence="2 3" key="1">
    <citation type="submission" date="2015-11" db="EMBL/GenBank/DDBJ databases">
        <title>Genomic analysis of 38 Legionella species identifies large and diverse effector repertoires.</title>
        <authorList>
            <person name="Burstein D."/>
            <person name="Amaro F."/>
            <person name="Zusman T."/>
            <person name="Lifshitz Z."/>
            <person name="Cohen O."/>
            <person name="Gilbert J.A."/>
            <person name="Pupko T."/>
            <person name="Shuman H.A."/>
            <person name="Segal G."/>
        </authorList>
    </citation>
    <scope>NUCLEOTIDE SEQUENCE [LARGE SCALE GENOMIC DNA]</scope>
    <source>
        <strain evidence="2 3">ATCC 49505</strain>
    </source>
</reference>
<dbReference type="STRING" id="45068.Llon_1023"/>
<gene>
    <name evidence="2" type="ORF">Llon_1023</name>
</gene>
<dbReference type="PATRIC" id="fig|45068.5.peg.1107"/>
<feature type="transmembrane region" description="Helical" evidence="1">
    <location>
        <begin position="259"/>
        <end position="282"/>
    </location>
</feature>
<comment type="caution">
    <text evidence="2">The sequence shown here is derived from an EMBL/GenBank/DDBJ whole genome shotgun (WGS) entry which is preliminary data.</text>
</comment>
<keyword evidence="1" id="KW-0812">Transmembrane</keyword>
<dbReference type="Proteomes" id="UP000054997">
    <property type="component" value="Unassembled WGS sequence"/>
</dbReference>
<evidence type="ECO:0000313" key="2">
    <source>
        <dbReference type="EMBL" id="KTD21858.1"/>
    </source>
</evidence>
<keyword evidence="3" id="KW-1185">Reference proteome</keyword>
<dbReference type="AlphaFoldDB" id="A0A0W0VNW3"/>
<sequence length="298" mass="32627">MKPFSDIPQDIMQDVVAPFLPNAALLNLSLTSKENQKNHKELLNKRHQQIFVEKKLPEYEKNLDFLMNATMVSANALEKARQVIVQLEPEIIKHIDLIPAEHAFKLSRICSVRSEKDCFYWAEIAASKGHEWAKFNLAVYHNEGRKTCSKAPSKAKKLFKELLESTKNQEVRDKIRWYIGTHPEINGSFETQSSEENTNVDSLNMEASDNIKNGAAKKSASSLMGIGMQVLGGFVAVLGLAAVASGIVLLAAVSASAGLIVAGSGLAALACGLGLFAGGRLYHHWNGSSQSLNQPLKI</sequence>
<dbReference type="RefSeq" id="WP_058529010.1">
    <property type="nucleotide sequence ID" value="NZ_CAAAHZ010000006.1"/>
</dbReference>
<dbReference type="InterPro" id="IPR011990">
    <property type="entry name" value="TPR-like_helical_dom_sf"/>
</dbReference>
<dbReference type="EMBL" id="LNYK01000014">
    <property type="protein sequence ID" value="KTD21858.1"/>
    <property type="molecule type" value="Genomic_DNA"/>
</dbReference>
<evidence type="ECO:0000313" key="3">
    <source>
        <dbReference type="Proteomes" id="UP000054997"/>
    </source>
</evidence>
<evidence type="ECO:0000256" key="1">
    <source>
        <dbReference type="SAM" id="Phobius"/>
    </source>
</evidence>
<keyword evidence="1" id="KW-1133">Transmembrane helix</keyword>
<feature type="transmembrane region" description="Helical" evidence="1">
    <location>
        <begin position="230"/>
        <end position="253"/>
    </location>
</feature>
<proteinExistence type="predicted"/>
<dbReference type="Gene3D" id="1.25.40.10">
    <property type="entry name" value="Tetratricopeptide repeat domain"/>
    <property type="match status" value="1"/>
</dbReference>
<name>A0A0W0VNW3_9GAMM</name>
<accession>A0A0W0VNW3</accession>
<protein>
    <submittedName>
        <fullName evidence="2">Uncharacterized protein</fullName>
    </submittedName>
</protein>
<keyword evidence="1" id="KW-0472">Membrane</keyword>